<name>T1CVX5_9HELI</name>
<keyword evidence="2" id="KW-1185">Reference proteome</keyword>
<reference evidence="1 2" key="1">
    <citation type="journal article" date="2013" name="Genome Announc.">
        <title>Draft Genome Sequence of Helicobacter fennelliae Strain MRY12-0050, Isolated from a Bacteremia Patient.</title>
        <authorList>
            <person name="Rimbara E."/>
            <person name="Matsui M."/>
            <person name="Mori S."/>
            <person name="Suzuki S."/>
            <person name="Suzuki M."/>
            <person name="Kim H."/>
            <person name="Sekizuka T."/>
            <person name="Kuroda M."/>
            <person name="Shibayama K."/>
        </authorList>
    </citation>
    <scope>NUCLEOTIDE SEQUENCE [LARGE SCALE GENOMIC DNA]</scope>
    <source>
        <strain evidence="1 2">MRY12-0050</strain>
    </source>
</reference>
<gene>
    <name evidence="1" type="ORF">HFN_1499</name>
</gene>
<evidence type="ECO:0000313" key="2">
    <source>
        <dbReference type="Proteomes" id="UP000018143"/>
    </source>
</evidence>
<dbReference type="Proteomes" id="UP000018143">
    <property type="component" value="Unassembled WGS sequence"/>
</dbReference>
<proteinExistence type="predicted"/>
<dbReference type="EMBL" id="BASD01000003">
    <property type="protein sequence ID" value="GAD17940.1"/>
    <property type="molecule type" value="Genomic_DNA"/>
</dbReference>
<evidence type="ECO:0000313" key="1">
    <source>
        <dbReference type="EMBL" id="GAD17940.1"/>
    </source>
</evidence>
<protein>
    <submittedName>
        <fullName evidence="1">Uncharacterized protein</fullName>
    </submittedName>
</protein>
<accession>T1CVX5</accession>
<organism evidence="1 2">
    <name type="scientific">Helicobacter fennelliae MRY12-0050</name>
    <dbReference type="NCBI Taxonomy" id="1325130"/>
    <lineage>
        <taxon>Bacteria</taxon>
        <taxon>Pseudomonadati</taxon>
        <taxon>Campylobacterota</taxon>
        <taxon>Epsilonproteobacteria</taxon>
        <taxon>Campylobacterales</taxon>
        <taxon>Helicobacteraceae</taxon>
        <taxon>Helicobacter</taxon>
    </lineage>
</organism>
<sequence length="43" mass="5187">MFICSPFIDFVDFCCLDSPLIDFLERFLEMTFVSILCEFFDNY</sequence>
<comment type="caution">
    <text evidence="1">The sequence shown here is derived from an EMBL/GenBank/DDBJ whole genome shotgun (WGS) entry which is preliminary data.</text>
</comment>
<dbReference type="AlphaFoldDB" id="T1CVX5"/>